<protein>
    <submittedName>
        <fullName evidence="2">Uncharacterized protein</fullName>
    </submittedName>
</protein>
<comment type="caution">
    <text evidence="2">The sequence shown here is derived from an EMBL/GenBank/DDBJ whole genome shotgun (WGS) entry which is preliminary data.</text>
</comment>
<dbReference type="AlphaFoldDB" id="A0A229UIS3"/>
<evidence type="ECO:0000313" key="2">
    <source>
        <dbReference type="EMBL" id="OXM83272.1"/>
    </source>
</evidence>
<reference evidence="2 3" key="1">
    <citation type="submission" date="2017-07" db="EMBL/GenBank/DDBJ databases">
        <title>Genome sequencing and assembly of Paenibacillus rigui.</title>
        <authorList>
            <person name="Mayilraj S."/>
        </authorList>
    </citation>
    <scope>NUCLEOTIDE SEQUENCE [LARGE SCALE GENOMIC DNA]</scope>
    <source>
        <strain evidence="2 3">JCM 16352</strain>
    </source>
</reference>
<dbReference type="OrthoDB" id="3078571at2"/>
<dbReference type="RefSeq" id="WP_094017864.1">
    <property type="nucleotide sequence ID" value="NZ_NMQW01000049.1"/>
</dbReference>
<proteinExistence type="predicted"/>
<accession>A0A229UIS3</accession>
<evidence type="ECO:0000313" key="3">
    <source>
        <dbReference type="Proteomes" id="UP000215509"/>
    </source>
</evidence>
<dbReference type="Proteomes" id="UP000215509">
    <property type="component" value="Unassembled WGS sequence"/>
</dbReference>
<gene>
    <name evidence="2" type="ORF">CF651_26455</name>
</gene>
<keyword evidence="3" id="KW-1185">Reference proteome</keyword>
<sequence>MGDATYYEQALLQEQQDMAEMDSAQRVSEEISASEGTSKDENDVAIENAKKITHIDNPADPFRDAFGAGSKSHPEEWNNLIMDMEENGVEVVYREGAMGYGPLKKENQVRFL</sequence>
<name>A0A229UIS3_9BACL</name>
<evidence type="ECO:0000256" key="1">
    <source>
        <dbReference type="SAM" id="MobiDB-lite"/>
    </source>
</evidence>
<organism evidence="2 3">
    <name type="scientific">Paenibacillus rigui</name>
    <dbReference type="NCBI Taxonomy" id="554312"/>
    <lineage>
        <taxon>Bacteria</taxon>
        <taxon>Bacillati</taxon>
        <taxon>Bacillota</taxon>
        <taxon>Bacilli</taxon>
        <taxon>Bacillales</taxon>
        <taxon>Paenibacillaceae</taxon>
        <taxon>Paenibacillus</taxon>
    </lineage>
</organism>
<dbReference type="EMBL" id="NMQW01000049">
    <property type="protein sequence ID" value="OXM83272.1"/>
    <property type="molecule type" value="Genomic_DNA"/>
</dbReference>
<feature type="region of interest" description="Disordered" evidence="1">
    <location>
        <begin position="19"/>
        <end position="43"/>
    </location>
</feature>